<evidence type="ECO:0000256" key="1">
    <source>
        <dbReference type="ARBA" id="ARBA00006460"/>
    </source>
</evidence>
<dbReference type="GO" id="GO:0003899">
    <property type="term" value="F:DNA-directed RNA polymerase activity"/>
    <property type="evidence" value="ECO:0007669"/>
    <property type="project" value="UniProtKB-EC"/>
</dbReference>
<evidence type="ECO:0000256" key="3">
    <source>
        <dbReference type="ARBA" id="ARBA00022478"/>
    </source>
</evidence>
<proteinExistence type="evidence at transcript level"/>
<dbReference type="OrthoDB" id="270392at2759"/>
<feature type="compositionally biased region" description="Basic and acidic residues" evidence="7">
    <location>
        <begin position="278"/>
        <end position="287"/>
    </location>
</feature>
<evidence type="ECO:0000313" key="9">
    <source>
        <dbReference type="EMBL" id="JAC00717.1"/>
    </source>
</evidence>
<dbReference type="Gene3D" id="1.10.357.120">
    <property type="match status" value="1"/>
</dbReference>
<reference evidence="9" key="2">
    <citation type="journal article" date="2014" name="BMC Genomics">
        <title>A genomic perspective to assessing quality of mass-reared SIT flies used in Mediterranean fruit fly (Ceratitis capitata) eradication in California.</title>
        <authorList>
            <person name="Calla B."/>
            <person name="Hall B."/>
            <person name="Hou S."/>
            <person name="Geib S.M."/>
        </authorList>
    </citation>
    <scope>NUCLEOTIDE SEQUENCE</scope>
</reference>
<gene>
    <name evidence="9" type="primary">RPA1</name>
</gene>
<dbReference type="AlphaFoldDB" id="W8C3Z0"/>
<keyword evidence="4" id="KW-0808">Transferase</keyword>
<protein>
    <recommendedName>
        <fullName evidence="2">DNA-directed RNA polymerase</fullName>
        <ecNumber evidence="2">2.7.7.6</ecNumber>
    </recommendedName>
</protein>
<evidence type="ECO:0000256" key="6">
    <source>
        <dbReference type="ARBA" id="ARBA00023163"/>
    </source>
</evidence>
<feature type="compositionally biased region" description="Acidic residues" evidence="7">
    <location>
        <begin position="339"/>
        <end position="370"/>
    </location>
</feature>
<evidence type="ECO:0000256" key="2">
    <source>
        <dbReference type="ARBA" id="ARBA00012418"/>
    </source>
</evidence>
<dbReference type="InterPro" id="IPR045867">
    <property type="entry name" value="DNA-dir_RpoC_beta_prime"/>
</dbReference>
<evidence type="ECO:0000259" key="8">
    <source>
        <dbReference type="Pfam" id="PF04998"/>
    </source>
</evidence>
<keyword evidence="6" id="KW-0804">Transcription</keyword>
<sequence length="594" mass="67428">MEKQIPGEAKRIRSAFAEFSGDTPTKVNSLEVNPKTGRSIEYDYKRKLWRKADEETKEQYRKISTRCPDPTTAIYKQDNCYGSVSERLEKIVEEYKRKYPNSKAAIDDIIYIKNLKALVAPGEPVGLLAAQSIGEPSTQMTLNTFHFAGRGEMNVTLGIPRLREILMLASANIKTPSMDIPINLNQTKNADKLRIKLNRVTLADILQFVNVKTKLVLRPERAYQYKLRFQFLPREAYQDDFCVRPKKVLKYMSQVFFKLLFRAVIKSSKSRATLIDVSEDKGSSDKNLDEDDSRNETGEQSRKGKSTNSVEVDSSDDENANDDVDATGTKLKSRKQDETEYDDPEDLEEIQDAGDDDELVDSENEDEDQQDSGKTDTVDAMTETVLSNDMVQEYTYDKEKHLWCKLTFNLNMKYKKPDISSIIRELAGKCIVHQVQNIKRAIIYKGEDSQLLKTDGINIVEMFKYNDILDLNRLYSNDIHAIAKTYGIEAAAQVIIKEVTNVFKVYGITVDRRHLSLIADYMTFNGSFQPLSRKGMEHSSSPLQQMSFESCLQFLKNAAGSGLVDELNSPSSRLMVGLPVRNGTGAFELLTKIN</sequence>
<dbReference type="InterPro" id="IPR007081">
    <property type="entry name" value="RNA_pol_Rpb1_5"/>
</dbReference>
<dbReference type="EMBL" id="GAMC01005839">
    <property type="protein sequence ID" value="JAC00717.1"/>
    <property type="molecule type" value="mRNA"/>
</dbReference>
<dbReference type="PANTHER" id="PTHR19376:SF11">
    <property type="entry name" value="DNA-DIRECTED RNA POLYMERASE I SUBUNIT RPA1"/>
    <property type="match status" value="1"/>
</dbReference>
<dbReference type="CDD" id="cd02735">
    <property type="entry name" value="RNAP_I_Rpa1_C"/>
    <property type="match status" value="1"/>
</dbReference>
<reference evidence="9" key="1">
    <citation type="submission" date="2013-07" db="EMBL/GenBank/DDBJ databases">
        <authorList>
            <person name="Geib S."/>
        </authorList>
    </citation>
    <scope>NUCLEOTIDE SEQUENCE</scope>
</reference>
<feature type="domain" description="RNA polymerase Rpb1" evidence="8">
    <location>
        <begin position="87"/>
        <end position="541"/>
    </location>
</feature>
<name>W8C3Z0_CERCA</name>
<accession>W8C3Z0</accession>
<keyword evidence="5" id="KW-0548">Nucleotidyltransferase</keyword>
<evidence type="ECO:0000256" key="4">
    <source>
        <dbReference type="ARBA" id="ARBA00022679"/>
    </source>
</evidence>
<dbReference type="Gene3D" id="3.30.70.2850">
    <property type="match status" value="1"/>
</dbReference>
<dbReference type="EMBL" id="GAMC01005842">
    <property type="protein sequence ID" value="JAC00714.1"/>
    <property type="molecule type" value="mRNA"/>
</dbReference>
<dbReference type="EC" id="2.7.7.6" evidence="2"/>
<dbReference type="SUPFAM" id="SSF64484">
    <property type="entry name" value="beta and beta-prime subunits of DNA dependent RNA-polymerase"/>
    <property type="match status" value="1"/>
</dbReference>
<evidence type="ECO:0000256" key="7">
    <source>
        <dbReference type="SAM" id="MobiDB-lite"/>
    </source>
</evidence>
<dbReference type="GO" id="GO:0003677">
    <property type="term" value="F:DNA binding"/>
    <property type="evidence" value="ECO:0007669"/>
    <property type="project" value="InterPro"/>
</dbReference>
<evidence type="ECO:0000256" key="5">
    <source>
        <dbReference type="ARBA" id="ARBA00022695"/>
    </source>
</evidence>
<dbReference type="Pfam" id="PF04998">
    <property type="entry name" value="RNA_pol_Rpb1_5"/>
    <property type="match status" value="1"/>
</dbReference>
<dbReference type="GO" id="GO:0005736">
    <property type="term" value="C:RNA polymerase I complex"/>
    <property type="evidence" value="ECO:0007669"/>
    <property type="project" value="TreeGrafter"/>
</dbReference>
<organism evidence="9">
    <name type="scientific">Ceratitis capitata</name>
    <name type="common">Mediterranean fruit fly</name>
    <name type="synonym">Tephritis capitata</name>
    <dbReference type="NCBI Taxonomy" id="7213"/>
    <lineage>
        <taxon>Eukaryota</taxon>
        <taxon>Metazoa</taxon>
        <taxon>Ecdysozoa</taxon>
        <taxon>Arthropoda</taxon>
        <taxon>Hexapoda</taxon>
        <taxon>Insecta</taxon>
        <taxon>Pterygota</taxon>
        <taxon>Neoptera</taxon>
        <taxon>Endopterygota</taxon>
        <taxon>Diptera</taxon>
        <taxon>Brachycera</taxon>
        <taxon>Muscomorpha</taxon>
        <taxon>Tephritoidea</taxon>
        <taxon>Tephritidae</taxon>
        <taxon>Ceratitis</taxon>
        <taxon>Ceratitis</taxon>
    </lineage>
</organism>
<feature type="compositionally biased region" description="Acidic residues" evidence="7">
    <location>
        <begin position="313"/>
        <end position="325"/>
    </location>
</feature>
<keyword evidence="3 9" id="KW-0240">DNA-directed RNA polymerase</keyword>
<dbReference type="GO" id="GO:0006351">
    <property type="term" value="P:DNA-templated transcription"/>
    <property type="evidence" value="ECO:0007669"/>
    <property type="project" value="InterPro"/>
</dbReference>
<feature type="region of interest" description="Disordered" evidence="7">
    <location>
        <begin position="277"/>
        <end position="378"/>
    </location>
</feature>
<dbReference type="PANTHER" id="PTHR19376">
    <property type="entry name" value="DNA-DIRECTED RNA POLYMERASE"/>
    <property type="match status" value="1"/>
</dbReference>
<dbReference type="InterPro" id="IPR047107">
    <property type="entry name" value="DNA-dir_RNA_pol1_lsu_C"/>
</dbReference>
<comment type="similarity">
    <text evidence="1">Belongs to the RNA polymerase beta' chain family.</text>
</comment>